<accession>A0A9W5TB98</accession>
<protein>
    <submittedName>
        <fullName evidence="1">Thiamine-phosphate kinase, putative</fullName>
    </submittedName>
</protein>
<gene>
    <name evidence="1" type="ORF">BaOVIS_007010</name>
</gene>
<keyword evidence="1" id="KW-0808">Transferase</keyword>
<dbReference type="AlphaFoldDB" id="A0A9W5TB98"/>
<dbReference type="Proteomes" id="UP001057455">
    <property type="component" value="Unassembled WGS sequence"/>
</dbReference>
<dbReference type="GO" id="GO:0016301">
    <property type="term" value="F:kinase activity"/>
    <property type="evidence" value="ECO:0007669"/>
    <property type="project" value="UniProtKB-KW"/>
</dbReference>
<keyword evidence="1" id="KW-0418">Kinase</keyword>
<name>A0A9W5TB98_BABOV</name>
<comment type="caution">
    <text evidence="1">The sequence shown here is derived from an EMBL/GenBank/DDBJ whole genome shotgun (WGS) entry which is preliminary data.</text>
</comment>
<organism evidence="1 2">
    <name type="scientific">Babesia ovis</name>
    <dbReference type="NCBI Taxonomy" id="5869"/>
    <lineage>
        <taxon>Eukaryota</taxon>
        <taxon>Sar</taxon>
        <taxon>Alveolata</taxon>
        <taxon>Apicomplexa</taxon>
        <taxon>Aconoidasida</taxon>
        <taxon>Piroplasmida</taxon>
        <taxon>Babesiidae</taxon>
        <taxon>Babesia</taxon>
    </lineage>
</organism>
<evidence type="ECO:0000313" key="1">
    <source>
        <dbReference type="EMBL" id="GFE53297.1"/>
    </source>
</evidence>
<evidence type="ECO:0000313" key="2">
    <source>
        <dbReference type="Proteomes" id="UP001057455"/>
    </source>
</evidence>
<dbReference type="OrthoDB" id="364926at2759"/>
<dbReference type="EMBL" id="BLIY01000006">
    <property type="protein sequence ID" value="GFE53297.1"/>
    <property type="molecule type" value="Genomic_DNA"/>
</dbReference>
<keyword evidence="2" id="KW-1185">Reference proteome</keyword>
<sequence length="430" mass="48200">MRIPSASPSGAVVNFETHCTEYFHPSVLGYILRNRAAYIAKQTHGTRALALGVREELWKISAAAISASCNLKPQTSATLLLSFAKTGQPFPELVKALTAHFDFDNATPKAIALTLNAFARQPKVLQDVDNRFWEGLYDGINRVVAEFSPCDTCASAFSITRILAANKGRYLRHSDAPLGDLARKTLGKVYTTMLTYTEHMLTTLDVHAFTTRDLTSILQAVYESKMEVPKIVIRVLERLKKLIPTSACGIDDTLHTLGLLPPPDLVGDTIEMKRIKRDIARAEKGFVEWSFDFLMEHLECLKDRELARIAAACNRLRSWSSDAFAISFAEAWERLLRKNVEIPPSSLSQGACYFLRRYEASVSKELAAEGDAEQQNASHVSDVCARIGEKLHQYALDNYSKHDLLRVEELIDVAEQCRAKRSAKQYQRPY</sequence>
<reference evidence="1" key="1">
    <citation type="submission" date="2019-12" db="EMBL/GenBank/DDBJ databases">
        <title>Genome sequence of Babesia ovis.</title>
        <authorList>
            <person name="Yamagishi J."/>
            <person name="Sevinc F."/>
            <person name="Xuan X."/>
        </authorList>
    </citation>
    <scope>NUCLEOTIDE SEQUENCE</scope>
    <source>
        <strain evidence="1">Selcuk</strain>
    </source>
</reference>
<proteinExistence type="predicted"/>